<gene>
    <name evidence="2" type="ORF">NCTC8622_06787</name>
</gene>
<organism evidence="2 3">
    <name type="scientific">Escherichia coli</name>
    <dbReference type="NCBI Taxonomy" id="562"/>
    <lineage>
        <taxon>Bacteria</taxon>
        <taxon>Pseudomonadati</taxon>
        <taxon>Pseudomonadota</taxon>
        <taxon>Gammaproteobacteria</taxon>
        <taxon>Enterobacterales</taxon>
        <taxon>Enterobacteriaceae</taxon>
        <taxon>Escherichia</taxon>
    </lineage>
</organism>
<proteinExistence type="predicted"/>
<name>A0A376UDR2_ECOLX</name>
<dbReference type="Proteomes" id="UP000254079">
    <property type="component" value="Unassembled WGS sequence"/>
</dbReference>
<dbReference type="EMBL" id="UGCP01000002">
    <property type="protein sequence ID" value="STI87615.1"/>
    <property type="molecule type" value="Genomic_DNA"/>
</dbReference>
<feature type="region of interest" description="Disordered" evidence="1">
    <location>
        <begin position="1"/>
        <end position="23"/>
    </location>
</feature>
<protein>
    <submittedName>
        <fullName evidence="2">Uncharacterized protein</fullName>
    </submittedName>
</protein>
<evidence type="ECO:0000256" key="1">
    <source>
        <dbReference type="SAM" id="MobiDB-lite"/>
    </source>
</evidence>
<reference evidence="2 3" key="1">
    <citation type="submission" date="2018-06" db="EMBL/GenBank/DDBJ databases">
        <authorList>
            <consortium name="Pathogen Informatics"/>
            <person name="Doyle S."/>
        </authorList>
    </citation>
    <scope>NUCLEOTIDE SEQUENCE [LARGE SCALE GENOMIC DNA]</scope>
    <source>
        <strain evidence="2 3">NCTC8622</strain>
    </source>
</reference>
<evidence type="ECO:0000313" key="2">
    <source>
        <dbReference type="EMBL" id="STI87615.1"/>
    </source>
</evidence>
<accession>A0A376UDR2</accession>
<evidence type="ECO:0000313" key="3">
    <source>
        <dbReference type="Proteomes" id="UP000254079"/>
    </source>
</evidence>
<dbReference type="AlphaFoldDB" id="A0A376UDR2"/>
<sequence>MEAISIPNHQNSDDGNCGTPFTVKNQYTDDRRERQKWHKTQEQWVVISLTSNIS</sequence>